<dbReference type="Proteomes" id="UP001602245">
    <property type="component" value="Unassembled WGS sequence"/>
</dbReference>
<dbReference type="RefSeq" id="WP_020509464.1">
    <property type="nucleotide sequence ID" value="NZ_JBIAZU010000001.1"/>
</dbReference>
<name>A0ABW6W7Y6_9ACTN</name>
<organism evidence="2 3">
    <name type="scientific">Paractinoplanes globisporus</name>
    <dbReference type="NCBI Taxonomy" id="113565"/>
    <lineage>
        <taxon>Bacteria</taxon>
        <taxon>Bacillati</taxon>
        <taxon>Actinomycetota</taxon>
        <taxon>Actinomycetes</taxon>
        <taxon>Micromonosporales</taxon>
        <taxon>Micromonosporaceae</taxon>
        <taxon>Paractinoplanes</taxon>
    </lineage>
</organism>
<dbReference type="EMBL" id="JBIAZU010000001">
    <property type="protein sequence ID" value="MFF5289118.1"/>
    <property type="molecule type" value="Genomic_DNA"/>
</dbReference>
<protein>
    <submittedName>
        <fullName evidence="2">Uncharacterized protein</fullName>
    </submittedName>
</protein>
<sequence>MNDVKYLCEQLLDAPPPMRDGAEMLAAVRRSTARRSAIRAGGGLLATAALTGTAVLAAPMLTGHQAPAAVAGASPATNPPPSSAAAPDVPYAQAAGTHDKKMFMAIKRALPPGYTAASQYPFSTSRTPYPTDPAAPVGKGGGVLAAANVSVLVSKDGRVGWIAAQIVNDGRPVPTGDVCGPEMAKRYNDQPGTTCKAIDVNGTTIRVTREHWDNTAPEIDVITATKFLRNGALIITESRSVPDFQSEKAQLPPDAVNRHPKKQAPTSALGDWFLTDDQLAALIAGPAMLP</sequence>
<reference evidence="2 3" key="1">
    <citation type="submission" date="2024-10" db="EMBL/GenBank/DDBJ databases">
        <title>The Natural Products Discovery Center: Release of the First 8490 Sequenced Strains for Exploring Actinobacteria Biosynthetic Diversity.</title>
        <authorList>
            <person name="Kalkreuter E."/>
            <person name="Kautsar S.A."/>
            <person name="Yang D."/>
            <person name="Bader C.D."/>
            <person name="Teijaro C.N."/>
            <person name="Fluegel L."/>
            <person name="Davis C.M."/>
            <person name="Simpson J.R."/>
            <person name="Lauterbach L."/>
            <person name="Steele A.D."/>
            <person name="Gui C."/>
            <person name="Meng S."/>
            <person name="Li G."/>
            <person name="Viehrig K."/>
            <person name="Ye F."/>
            <person name="Su P."/>
            <person name="Kiefer A.F."/>
            <person name="Nichols A."/>
            <person name="Cepeda A.J."/>
            <person name="Yan W."/>
            <person name="Fan B."/>
            <person name="Jiang Y."/>
            <person name="Adhikari A."/>
            <person name="Zheng C.-J."/>
            <person name="Schuster L."/>
            <person name="Cowan T.M."/>
            <person name="Smanski M.J."/>
            <person name="Chevrette M.G."/>
            <person name="De Carvalho L.P.S."/>
            <person name="Shen B."/>
        </authorList>
    </citation>
    <scope>NUCLEOTIDE SEQUENCE [LARGE SCALE GENOMIC DNA]</scope>
    <source>
        <strain evidence="2 3">NPDC000087</strain>
    </source>
</reference>
<evidence type="ECO:0000313" key="3">
    <source>
        <dbReference type="Proteomes" id="UP001602245"/>
    </source>
</evidence>
<proteinExistence type="predicted"/>
<feature type="region of interest" description="Disordered" evidence="1">
    <location>
        <begin position="244"/>
        <end position="263"/>
    </location>
</feature>
<comment type="caution">
    <text evidence="2">The sequence shown here is derived from an EMBL/GenBank/DDBJ whole genome shotgun (WGS) entry which is preliminary data.</text>
</comment>
<evidence type="ECO:0000313" key="2">
    <source>
        <dbReference type="EMBL" id="MFF5289118.1"/>
    </source>
</evidence>
<evidence type="ECO:0000256" key="1">
    <source>
        <dbReference type="SAM" id="MobiDB-lite"/>
    </source>
</evidence>
<keyword evidence="3" id="KW-1185">Reference proteome</keyword>
<accession>A0ABW6W7Y6</accession>
<gene>
    <name evidence="2" type="ORF">ACFY35_06760</name>
</gene>